<gene>
    <name evidence="1" type="ORF">GSTUM_00001744001</name>
</gene>
<dbReference type="InterPro" id="IPR011989">
    <property type="entry name" value="ARM-like"/>
</dbReference>
<keyword evidence="2" id="KW-1185">Reference proteome</keyword>
<accession>D5G628</accession>
<reference evidence="1 2" key="1">
    <citation type="journal article" date="2010" name="Nature">
        <title>Perigord black truffle genome uncovers evolutionary origins and mechanisms of symbiosis.</title>
        <authorList>
            <person name="Martin F."/>
            <person name="Kohler A."/>
            <person name="Murat C."/>
            <person name="Balestrini R."/>
            <person name="Coutinho P.M."/>
            <person name="Jaillon O."/>
            <person name="Montanini B."/>
            <person name="Morin E."/>
            <person name="Noel B."/>
            <person name="Percudani R."/>
            <person name="Porcel B."/>
            <person name="Rubini A."/>
            <person name="Amicucci A."/>
            <person name="Amselem J."/>
            <person name="Anthouard V."/>
            <person name="Arcioni S."/>
            <person name="Artiguenave F."/>
            <person name="Aury J.M."/>
            <person name="Ballario P."/>
            <person name="Bolchi A."/>
            <person name="Brenna A."/>
            <person name="Brun A."/>
            <person name="Buee M."/>
            <person name="Cantarel B."/>
            <person name="Chevalier G."/>
            <person name="Couloux A."/>
            <person name="Da Silva C."/>
            <person name="Denoeud F."/>
            <person name="Duplessis S."/>
            <person name="Ghignone S."/>
            <person name="Hilselberger B."/>
            <person name="Iotti M."/>
            <person name="Marcais B."/>
            <person name="Mello A."/>
            <person name="Miranda M."/>
            <person name="Pacioni G."/>
            <person name="Quesneville H."/>
            <person name="Riccioni C."/>
            <person name="Ruotolo R."/>
            <person name="Splivallo R."/>
            <person name="Stocchi V."/>
            <person name="Tisserant E."/>
            <person name="Viscomi A.R."/>
            <person name="Zambonelli A."/>
            <person name="Zampieri E."/>
            <person name="Henrissat B."/>
            <person name="Lebrun M.H."/>
            <person name="Paolocci F."/>
            <person name="Bonfante P."/>
            <person name="Ottonello S."/>
            <person name="Wincker P."/>
        </authorList>
    </citation>
    <scope>NUCLEOTIDE SEQUENCE [LARGE SCALE GENOMIC DNA]</scope>
    <source>
        <strain evidence="1 2">Mel28</strain>
    </source>
</reference>
<dbReference type="KEGG" id="tml:GSTUM_00001744001"/>
<dbReference type="RefSeq" id="XP_002835814.1">
    <property type="nucleotide sequence ID" value="XM_002835768.1"/>
</dbReference>
<evidence type="ECO:0000313" key="2">
    <source>
        <dbReference type="Proteomes" id="UP000006911"/>
    </source>
</evidence>
<name>D5G628_TUBMM</name>
<dbReference type="AlphaFoldDB" id="D5G628"/>
<proteinExistence type="predicted"/>
<dbReference type="Pfam" id="PF24987">
    <property type="entry name" value="HEAT_EF3_N"/>
    <property type="match status" value="1"/>
</dbReference>
<dbReference type="HOGENOM" id="CLU_1866591_0_0_1"/>
<dbReference type="EMBL" id="FN430007">
    <property type="protein sequence ID" value="CAZ79971.1"/>
    <property type="molecule type" value="Genomic_DNA"/>
</dbReference>
<dbReference type="STRING" id="656061.D5G628"/>
<evidence type="ECO:0000313" key="1">
    <source>
        <dbReference type="EMBL" id="CAZ79971.1"/>
    </source>
</evidence>
<dbReference type="GeneID" id="9187650"/>
<protein>
    <submittedName>
        <fullName evidence="1">(Perigord truffle) hypothetical protein</fullName>
    </submittedName>
</protein>
<dbReference type="Proteomes" id="UP000006911">
    <property type="component" value="Unassembled WGS sequence"/>
</dbReference>
<sequence>MAPALDTMTPSDAVVASENQKSVKVLDELLQKLSVSKTKADATYAAENLATFINGPIEEHEVPTKILNLIKKQLANKKDALAREHALTAIAAICLKQVSPKCRRCCFPEDCWHDQPQRCQGCSSCHLSLNHQGSEMA</sequence>
<dbReference type="InParanoid" id="D5G628"/>
<organism evidence="1 2">
    <name type="scientific">Tuber melanosporum (strain Mel28)</name>
    <name type="common">Perigord black truffle</name>
    <dbReference type="NCBI Taxonomy" id="656061"/>
    <lineage>
        <taxon>Eukaryota</taxon>
        <taxon>Fungi</taxon>
        <taxon>Dikarya</taxon>
        <taxon>Ascomycota</taxon>
        <taxon>Pezizomycotina</taxon>
        <taxon>Pezizomycetes</taxon>
        <taxon>Pezizales</taxon>
        <taxon>Tuberaceae</taxon>
        <taxon>Tuber</taxon>
    </lineage>
</organism>
<dbReference type="Gene3D" id="1.25.10.10">
    <property type="entry name" value="Leucine-rich Repeat Variant"/>
    <property type="match status" value="1"/>
</dbReference>